<reference evidence="2 3" key="1">
    <citation type="submission" date="2020-11" db="EMBL/GenBank/DDBJ databases">
        <title>Fusibacter basophilias sp. nov.</title>
        <authorList>
            <person name="Qiu D."/>
        </authorList>
    </citation>
    <scope>NUCLEOTIDE SEQUENCE [LARGE SCALE GENOMIC DNA]</scope>
    <source>
        <strain evidence="2 3">Q10-2</strain>
    </source>
</reference>
<dbReference type="Proteomes" id="UP000614200">
    <property type="component" value="Unassembled WGS sequence"/>
</dbReference>
<dbReference type="NCBIfam" id="NF038316">
    <property type="entry name" value="DrmE_fam"/>
    <property type="match status" value="1"/>
</dbReference>
<dbReference type="InterPro" id="IPR049794">
    <property type="entry name" value="DrmE"/>
</dbReference>
<keyword evidence="3" id="KW-1185">Reference proteome</keyword>
<protein>
    <recommendedName>
        <fullName evidence="1">DISARM protein DrmE C-terminal domain-containing protein</fullName>
    </recommendedName>
</protein>
<evidence type="ECO:0000313" key="3">
    <source>
        <dbReference type="Proteomes" id="UP000614200"/>
    </source>
</evidence>
<feature type="domain" description="DISARM protein DrmE C-terminal" evidence="1">
    <location>
        <begin position="640"/>
        <end position="803"/>
    </location>
</feature>
<dbReference type="EMBL" id="JADKNH010000026">
    <property type="protein sequence ID" value="MBF4695992.1"/>
    <property type="molecule type" value="Genomic_DNA"/>
</dbReference>
<proteinExistence type="predicted"/>
<dbReference type="InterPro" id="IPR056666">
    <property type="entry name" value="DrmE_C"/>
</dbReference>
<name>A0ABR9ZZW7_9FIRM</name>
<accession>A0ABR9ZZW7</accession>
<evidence type="ECO:0000313" key="2">
    <source>
        <dbReference type="EMBL" id="MBF4695992.1"/>
    </source>
</evidence>
<gene>
    <name evidence="2" type="ORF">ISU02_23075</name>
</gene>
<comment type="caution">
    <text evidence="2">The sequence shown here is derived from an EMBL/GenBank/DDBJ whole genome shotgun (WGS) entry which is preliminary data.</text>
</comment>
<dbReference type="RefSeq" id="WP_194704226.1">
    <property type="nucleotide sequence ID" value="NZ_JADKNH010000026.1"/>
</dbReference>
<sequence>MFKEFVPIFNNNFAVNMNDIEFPLTSYVEQTLLEIKSANVPTIIVYPDGNELNTMLLPYIALYSRYKNFFGDITDLAKALEIDEFIYYDSRLGKFKGKKIYKEWGACADSLPEDLRNSQAIKIEFAHGDTGYITEKDFYKITRYKGGATRLNNIEKCNNDKKNTVLIEQFGLSTTAVSTLINSTVLYIKNKIEADNIVNSTTTNFGPIKKEKLSNVAPLAYWTNNGKKINYSGNRQGLTPVVNITSNLENAINLLYNKNEINLVIVDLADLRGIDFNLLEQIVDLTEKIGLIILLPFKKYKDFTEYFEKSKFDQIVVTKSKAARYLKNSPKESIQVNQQIIFNNYVDRNIQFDDIKENEKICFLKVYKELNFLLSGPSVDEKIRDLISKSFGLLSSLKSYMAFDTPNSNENSIYVKKQLKDIETDILEILQNDSFYSAEKLQLILEMQKDLLKIVFSENKMASKAKEILKYSTSKRILFIVQNNRVKSIFDSYVKERFRDKIVHCKTISKVQRDVFYDITYILGVVPNPKLSSTLFSLMSSKRMVFVYYESYLNYIKFLYKNNVLNLLEEELISEIMYEELLTDSEQKKADYNLISELTQVVNGYNYKDAFRIYFGNNEDEDSSKCDYLVNFNEYIGVFKKDYKVYRVNLEEQNLEDAKVSTLSIGDEILILNEKFKSGSFLEEIIEALLQDFDFQNKYSKKIKLSKMWKKILSDYLENHNLRPSQLYQLLKAKGLKKTYTTFRNWIFNDYIVGPDQESDYKLIFSLNPELYSSWKTVFDACNMVRSLHIKLRHDIGKMIVESYFNDKVISKNLSYLDIDFMSKVTICEVAKIDKGEFRVANYMVNAVKRKEA</sequence>
<organism evidence="2 3">
    <name type="scientific">Fusibacter ferrireducens</name>
    <dbReference type="NCBI Taxonomy" id="2785058"/>
    <lineage>
        <taxon>Bacteria</taxon>
        <taxon>Bacillati</taxon>
        <taxon>Bacillota</taxon>
        <taxon>Clostridia</taxon>
        <taxon>Eubacteriales</taxon>
        <taxon>Eubacteriales Family XII. Incertae Sedis</taxon>
        <taxon>Fusibacter</taxon>
    </lineage>
</organism>
<dbReference type="Pfam" id="PF24957">
    <property type="entry name" value="DrmE_C"/>
    <property type="match status" value="1"/>
</dbReference>
<evidence type="ECO:0000259" key="1">
    <source>
        <dbReference type="Pfam" id="PF24957"/>
    </source>
</evidence>